<evidence type="ECO:0000256" key="1">
    <source>
        <dbReference type="ARBA" id="ARBA00022908"/>
    </source>
</evidence>
<proteinExistence type="predicted"/>
<dbReference type="PANTHER" id="PTHR30349:SF64">
    <property type="entry name" value="PROPHAGE INTEGRASE INTD-RELATED"/>
    <property type="match status" value="1"/>
</dbReference>
<dbReference type="EMBL" id="AP021861">
    <property type="protein sequence ID" value="BBO32493.1"/>
    <property type="molecule type" value="Genomic_DNA"/>
</dbReference>
<keyword evidence="3" id="KW-0233">DNA recombination</keyword>
<dbReference type="GO" id="GO:0015074">
    <property type="term" value="P:DNA integration"/>
    <property type="evidence" value="ECO:0007669"/>
    <property type="project" value="UniProtKB-KW"/>
</dbReference>
<evidence type="ECO:0000256" key="2">
    <source>
        <dbReference type="ARBA" id="ARBA00023125"/>
    </source>
</evidence>
<dbReference type="InterPro" id="IPR010998">
    <property type="entry name" value="Integrase_recombinase_N"/>
</dbReference>
<organism evidence="6 7">
    <name type="scientific">Lacipirellula parvula</name>
    <dbReference type="NCBI Taxonomy" id="2650471"/>
    <lineage>
        <taxon>Bacteria</taxon>
        <taxon>Pseudomonadati</taxon>
        <taxon>Planctomycetota</taxon>
        <taxon>Planctomycetia</taxon>
        <taxon>Pirellulales</taxon>
        <taxon>Lacipirellulaceae</taxon>
        <taxon>Lacipirellula</taxon>
    </lineage>
</organism>
<gene>
    <name evidence="6" type="ORF">PLANPX_2105</name>
</gene>
<dbReference type="PROSITE" id="PS51900">
    <property type="entry name" value="CB"/>
    <property type="match status" value="1"/>
</dbReference>
<dbReference type="Gene3D" id="1.10.150.130">
    <property type="match status" value="1"/>
</dbReference>
<dbReference type="AlphaFoldDB" id="A0A5K7XE20"/>
<dbReference type="Proteomes" id="UP000326837">
    <property type="component" value="Chromosome"/>
</dbReference>
<dbReference type="InterPro" id="IPR025269">
    <property type="entry name" value="SAM-like_dom"/>
</dbReference>
<feature type="domain" description="Core-binding (CB)" evidence="5">
    <location>
        <begin position="102"/>
        <end position="207"/>
    </location>
</feature>
<dbReference type="InterPro" id="IPR044068">
    <property type="entry name" value="CB"/>
</dbReference>
<dbReference type="CDD" id="cd00397">
    <property type="entry name" value="DNA_BRE_C"/>
    <property type="match status" value="1"/>
</dbReference>
<dbReference type="InterPro" id="IPR011010">
    <property type="entry name" value="DNA_brk_join_enz"/>
</dbReference>
<evidence type="ECO:0000313" key="7">
    <source>
        <dbReference type="Proteomes" id="UP000326837"/>
    </source>
</evidence>
<evidence type="ECO:0000313" key="6">
    <source>
        <dbReference type="EMBL" id="BBO32493.1"/>
    </source>
</evidence>
<dbReference type="KEGG" id="lpav:PLANPX_2105"/>
<evidence type="ECO:0000256" key="4">
    <source>
        <dbReference type="PROSITE-ProRule" id="PRU01248"/>
    </source>
</evidence>
<dbReference type="PANTHER" id="PTHR30349">
    <property type="entry name" value="PHAGE INTEGRASE-RELATED"/>
    <property type="match status" value="1"/>
</dbReference>
<reference evidence="7" key="1">
    <citation type="submission" date="2019-10" db="EMBL/GenBank/DDBJ databases">
        <title>Lacipirellula parvula gen. nov., sp. nov., representing a lineage of planctomycetes widespread in freshwater anoxic habitats, and description of the family Lacipirellulaceae.</title>
        <authorList>
            <person name="Dedysh S.N."/>
            <person name="Kulichevskaya I.S."/>
            <person name="Beletsky A.V."/>
            <person name="Rakitin A.L."/>
            <person name="Mardanov A.V."/>
            <person name="Ivanova A.A."/>
            <person name="Saltykova V.X."/>
            <person name="Rijpstra W.I.C."/>
            <person name="Sinninghe Damste J.S."/>
            <person name="Ravin N.V."/>
        </authorList>
    </citation>
    <scope>NUCLEOTIDE SEQUENCE [LARGE SCALE GENOMIC DNA]</scope>
    <source>
        <strain evidence="7">PX69</strain>
    </source>
</reference>
<dbReference type="Gene3D" id="1.10.443.10">
    <property type="entry name" value="Intergrase catalytic core"/>
    <property type="match status" value="1"/>
</dbReference>
<dbReference type="GO" id="GO:0003677">
    <property type="term" value="F:DNA binding"/>
    <property type="evidence" value="ECO:0007669"/>
    <property type="project" value="UniProtKB-UniRule"/>
</dbReference>
<keyword evidence="7" id="KW-1185">Reference proteome</keyword>
<dbReference type="Pfam" id="PF13102">
    <property type="entry name" value="Phage_int_SAM_5"/>
    <property type="match status" value="1"/>
</dbReference>
<dbReference type="InterPro" id="IPR050090">
    <property type="entry name" value="Tyrosine_recombinase_XerCD"/>
</dbReference>
<accession>A0A5K7XE20</accession>
<evidence type="ECO:0000259" key="5">
    <source>
        <dbReference type="PROSITE" id="PS51900"/>
    </source>
</evidence>
<dbReference type="GO" id="GO:0006310">
    <property type="term" value="P:DNA recombination"/>
    <property type="evidence" value="ECO:0007669"/>
    <property type="project" value="UniProtKB-KW"/>
</dbReference>
<evidence type="ECO:0000256" key="3">
    <source>
        <dbReference type="ARBA" id="ARBA00023172"/>
    </source>
</evidence>
<keyword evidence="2 4" id="KW-0238">DNA-binding</keyword>
<protein>
    <recommendedName>
        <fullName evidence="5">Core-binding (CB) domain-containing protein</fullName>
    </recommendedName>
</protein>
<dbReference type="InterPro" id="IPR013762">
    <property type="entry name" value="Integrase-like_cat_sf"/>
</dbReference>
<dbReference type="SUPFAM" id="SSF56349">
    <property type="entry name" value="DNA breaking-rejoining enzymes"/>
    <property type="match status" value="1"/>
</dbReference>
<name>A0A5K7XE20_9BACT</name>
<sequence>MAGITSYSGGYRRITFYDAYRARKSLRLGKMDMATAKTVAGHVETLVGCQVASSGIPRATATWLATIPPTLRDKLAGVGLIDAEKRKEEEEQRMAEAEAKANALGSFIDAYIAEREELVKVGRLVADTIRLERATRENLCDHFGADRPLTEITGGHATGFYTYLLTKGGAPVKKCGPKTMLRERTPLAEATARKRVSIASRFFNHAMDLRIIDRNPFAKINKSNIATKRRAFVSEADALKVMAHLPSAEWKVMFALSRWGGLRVPSEVVMLEWSHINWEGKKILVHSPKTQRYEGHETREIPLFPELAKVLSELKAVAPAGKKAVLQMARFWTGGGSVRDPLKTAIKRAGLEVWPRLWHSMRATRQTELEDRFPSHVVCKWMGNSKEVAREHYLTVEPHHFAAGAEPKQVKDVA</sequence>
<keyword evidence="1" id="KW-0229">DNA integration</keyword>